<reference evidence="2" key="1">
    <citation type="submission" date="2020-08" db="EMBL/GenBank/DDBJ databases">
        <title>Genome public.</title>
        <authorList>
            <person name="Liu C."/>
            <person name="Sun Q."/>
        </authorList>
    </citation>
    <scope>NUCLEOTIDE SEQUENCE</scope>
    <source>
        <strain evidence="2">N12</strain>
    </source>
</reference>
<sequence>MMKIHEDIKEIMSYFIPVVIASLLQHDGEDFWLSLLIAFVLVMVLYPIIRYWRKRRAKRRKDRK</sequence>
<comment type="caution">
    <text evidence="2">The sequence shown here is derived from an EMBL/GenBank/DDBJ whole genome shotgun (WGS) entry which is preliminary data.</text>
</comment>
<keyword evidence="1" id="KW-0812">Transmembrane</keyword>
<dbReference type="AlphaFoldDB" id="A0A926F150"/>
<dbReference type="Proteomes" id="UP000651085">
    <property type="component" value="Unassembled WGS sequence"/>
</dbReference>
<keyword evidence="1" id="KW-0472">Membrane</keyword>
<organism evidence="2 3">
    <name type="scientific">Jilunia laotingensis</name>
    <dbReference type="NCBI Taxonomy" id="2763675"/>
    <lineage>
        <taxon>Bacteria</taxon>
        <taxon>Pseudomonadati</taxon>
        <taxon>Bacteroidota</taxon>
        <taxon>Bacteroidia</taxon>
        <taxon>Bacteroidales</taxon>
        <taxon>Bacteroidaceae</taxon>
        <taxon>Jilunia</taxon>
    </lineage>
</organism>
<protein>
    <submittedName>
        <fullName evidence="2">Uncharacterized protein</fullName>
    </submittedName>
</protein>
<name>A0A926F150_9BACT</name>
<accession>A0A926F150</accession>
<proteinExistence type="predicted"/>
<feature type="transmembrane region" description="Helical" evidence="1">
    <location>
        <begin position="31"/>
        <end position="52"/>
    </location>
</feature>
<keyword evidence="3" id="KW-1185">Reference proteome</keyword>
<dbReference type="EMBL" id="JACRTF010000001">
    <property type="protein sequence ID" value="MBC8592736.1"/>
    <property type="molecule type" value="Genomic_DNA"/>
</dbReference>
<dbReference type="RefSeq" id="WP_262433908.1">
    <property type="nucleotide sequence ID" value="NZ_JACRTF010000001.1"/>
</dbReference>
<evidence type="ECO:0000313" key="3">
    <source>
        <dbReference type="Proteomes" id="UP000651085"/>
    </source>
</evidence>
<gene>
    <name evidence="2" type="ORF">H8744_05620</name>
</gene>
<evidence type="ECO:0000256" key="1">
    <source>
        <dbReference type="SAM" id="Phobius"/>
    </source>
</evidence>
<evidence type="ECO:0000313" key="2">
    <source>
        <dbReference type="EMBL" id="MBC8592736.1"/>
    </source>
</evidence>
<keyword evidence="1" id="KW-1133">Transmembrane helix</keyword>